<dbReference type="PATRIC" id="fig|399804.5.peg.2714"/>
<evidence type="ECO:0000313" key="1">
    <source>
        <dbReference type="EMBL" id="ADV55042.1"/>
    </source>
</evidence>
<evidence type="ECO:0000313" key="2">
    <source>
        <dbReference type="Proteomes" id="UP000008209"/>
    </source>
</evidence>
<dbReference type="EMBL" id="CP002457">
    <property type="protein sequence ID" value="ADV55042.1"/>
    <property type="molecule type" value="Genomic_DNA"/>
</dbReference>
<proteinExistence type="predicted"/>
<protein>
    <submittedName>
        <fullName evidence="1">HipA N-terminal domain protein</fullName>
    </submittedName>
</protein>
<dbReference type="KEGG" id="shp:Sput200_2615"/>
<gene>
    <name evidence="1" type="ordered locus">Sput200_2615</name>
</gene>
<name>E6XS87_SHEP2</name>
<dbReference type="HOGENOM" id="CLU_195395_0_0_6"/>
<sequence length="77" mass="8396">MTNNVSTLNVLLYGEPIATITNVGNDRTLFAFMDSYINDGSRPVLGLGFKDPLGGLLTNFKPTQTKLTPFFSFCAFA</sequence>
<accession>E6XS87</accession>
<dbReference type="Proteomes" id="UP000008209">
    <property type="component" value="Chromosome"/>
</dbReference>
<dbReference type="AlphaFoldDB" id="E6XS87"/>
<dbReference type="OrthoDB" id="9805913at2"/>
<organism evidence="1 2">
    <name type="scientific">Shewanella putrefaciens (strain 200)</name>
    <dbReference type="NCBI Taxonomy" id="399804"/>
    <lineage>
        <taxon>Bacteria</taxon>
        <taxon>Pseudomonadati</taxon>
        <taxon>Pseudomonadota</taxon>
        <taxon>Gammaproteobacteria</taxon>
        <taxon>Alteromonadales</taxon>
        <taxon>Shewanellaceae</taxon>
        <taxon>Shewanella</taxon>
    </lineage>
</organism>
<reference evidence="1 2" key="1">
    <citation type="submission" date="2011-01" db="EMBL/GenBank/DDBJ databases">
        <title>Complete sequence of Shewanella putrefaciens 200.</title>
        <authorList>
            <consortium name="US DOE Joint Genome Institute"/>
            <person name="Lucas S."/>
            <person name="Copeland A."/>
            <person name="Lapidus A."/>
            <person name="Cheng J.-F."/>
            <person name="Bruce D."/>
            <person name="Goodwin L."/>
            <person name="Pitluck S."/>
            <person name="Munk A.C."/>
            <person name="Detter J.C."/>
            <person name="Han C."/>
            <person name="Tapia R."/>
            <person name="Land M."/>
            <person name="Hauser L."/>
            <person name="Chang Y.-J."/>
            <person name="Jeffries C."/>
            <person name="Kyrpides N."/>
            <person name="Ivanova N."/>
            <person name="Mikhailova N."/>
            <person name="Kolker E."/>
            <person name="Lawrence C."/>
            <person name="McCue L.A."/>
            <person name="DiChristina T."/>
            <person name="Nealson K."/>
            <person name="Fredrickson J.K."/>
            <person name="Woyke T."/>
        </authorList>
    </citation>
    <scope>NUCLEOTIDE SEQUENCE [LARGE SCALE GENOMIC DNA]</scope>
    <source>
        <strain evidence="1 2">200</strain>
    </source>
</reference>